<dbReference type="EMBL" id="UZAD01013169">
    <property type="protein sequence ID" value="VDN91099.1"/>
    <property type="molecule type" value="Genomic_DNA"/>
</dbReference>
<reference evidence="13" key="1">
    <citation type="submission" date="2017-02" db="UniProtKB">
        <authorList>
            <consortium name="WormBaseParasite"/>
        </authorList>
    </citation>
    <scope>IDENTIFICATION</scope>
</reference>
<dbReference type="GO" id="GO:0046513">
    <property type="term" value="P:ceramide biosynthetic process"/>
    <property type="evidence" value="ECO:0007669"/>
    <property type="project" value="TreeGrafter"/>
</dbReference>
<dbReference type="AlphaFoldDB" id="A0A0N4TN95"/>
<evidence type="ECO:0000256" key="4">
    <source>
        <dbReference type="ARBA" id="ARBA00022692"/>
    </source>
</evidence>
<comment type="subcellular location">
    <subcellularLocation>
        <location evidence="1">Membrane</location>
        <topology evidence="1">Multi-pass membrane protein</topology>
    </subcellularLocation>
</comment>
<evidence type="ECO:0000256" key="9">
    <source>
        <dbReference type="SAM" id="Phobius"/>
    </source>
</evidence>
<evidence type="ECO:0000256" key="3">
    <source>
        <dbReference type="ARBA" id="ARBA00022679"/>
    </source>
</evidence>
<accession>A0A0N4TN95</accession>
<feature type="domain" description="Sphingomyelin synthase-like" evidence="10">
    <location>
        <begin position="239"/>
        <end position="311"/>
    </location>
</feature>
<keyword evidence="3" id="KW-0808">Transferase</keyword>
<comment type="similarity">
    <text evidence="2">Belongs to the sphingomyelin synthase family.</text>
</comment>
<dbReference type="STRING" id="6280.A0A0N4TN95"/>
<dbReference type="GO" id="GO:0033188">
    <property type="term" value="F:sphingomyelin synthase activity"/>
    <property type="evidence" value="ECO:0007669"/>
    <property type="project" value="TreeGrafter"/>
</dbReference>
<evidence type="ECO:0000256" key="6">
    <source>
        <dbReference type="ARBA" id="ARBA00022989"/>
    </source>
</evidence>
<evidence type="ECO:0000259" key="10">
    <source>
        <dbReference type="Pfam" id="PF14360"/>
    </source>
</evidence>
<organism evidence="13">
    <name type="scientific">Brugia pahangi</name>
    <name type="common">Filarial nematode worm</name>
    <dbReference type="NCBI Taxonomy" id="6280"/>
    <lineage>
        <taxon>Eukaryota</taxon>
        <taxon>Metazoa</taxon>
        <taxon>Ecdysozoa</taxon>
        <taxon>Nematoda</taxon>
        <taxon>Chromadorea</taxon>
        <taxon>Rhabditida</taxon>
        <taxon>Spirurina</taxon>
        <taxon>Spiruromorpha</taxon>
        <taxon>Filarioidea</taxon>
        <taxon>Onchocercidae</taxon>
        <taxon>Brugia</taxon>
    </lineage>
</organism>
<feature type="transmembrane region" description="Helical" evidence="9">
    <location>
        <begin position="271"/>
        <end position="291"/>
    </location>
</feature>
<evidence type="ECO:0000313" key="12">
    <source>
        <dbReference type="Proteomes" id="UP000278627"/>
    </source>
</evidence>
<evidence type="ECO:0000256" key="1">
    <source>
        <dbReference type="ARBA" id="ARBA00004141"/>
    </source>
</evidence>
<dbReference type="Proteomes" id="UP000278627">
    <property type="component" value="Unassembled WGS sequence"/>
</dbReference>
<keyword evidence="7" id="KW-0443">Lipid metabolism</keyword>
<dbReference type="GO" id="GO:0005886">
    <property type="term" value="C:plasma membrane"/>
    <property type="evidence" value="ECO:0007669"/>
    <property type="project" value="TreeGrafter"/>
</dbReference>
<dbReference type="GO" id="GO:0047493">
    <property type="term" value="F:ceramide cholinephosphotransferase activity"/>
    <property type="evidence" value="ECO:0007669"/>
    <property type="project" value="TreeGrafter"/>
</dbReference>
<dbReference type="WBParaSite" id="BPAG_0000995101-mRNA-1">
    <property type="protein sequence ID" value="BPAG_0000995101-mRNA-1"/>
    <property type="gene ID" value="BPAG_0000995101"/>
</dbReference>
<reference evidence="11 12" key="2">
    <citation type="submission" date="2018-11" db="EMBL/GenBank/DDBJ databases">
        <authorList>
            <consortium name="Pathogen Informatics"/>
        </authorList>
    </citation>
    <scope>NUCLEOTIDE SEQUENCE [LARGE SCALE GENOMIC DNA]</scope>
</reference>
<gene>
    <name evidence="11" type="ORF">BPAG_LOCUS9913</name>
</gene>
<evidence type="ECO:0000313" key="13">
    <source>
        <dbReference type="WBParaSite" id="BPAG_0000995101-mRNA-1"/>
    </source>
</evidence>
<proteinExistence type="inferred from homology"/>
<dbReference type="InterPro" id="IPR045221">
    <property type="entry name" value="Sphingomyelin_synth-like"/>
</dbReference>
<keyword evidence="6 9" id="KW-1133">Transmembrane helix</keyword>
<dbReference type="GO" id="GO:0005789">
    <property type="term" value="C:endoplasmic reticulum membrane"/>
    <property type="evidence" value="ECO:0007669"/>
    <property type="project" value="TreeGrafter"/>
</dbReference>
<protein>
    <submittedName>
        <fullName evidence="13">PAP2_C domain-containing protein</fullName>
    </submittedName>
</protein>
<feature type="transmembrane region" description="Helical" evidence="9">
    <location>
        <begin position="242"/>
        <end position="259"/>
    </location>
</feature>
<dbReference type="PANTHER" id="PTHR21290">
    <property type="entry name" value="SPHINGOMYELIN SYNTHETASE"/>
    <property type="match status" value="1"/>
</dbReference>
<keyword evidence="8 9" id="KW-0472">Membrane</keyword>
<feature type="transmembrane region" description="Helical" evidence="9">
    <location>
        <begin position="174"/>
        <end position="196"/>
    </location>
</feature>
<dbReference type="GO" id="GO:0006686">
    <property type="term" value="P:sphingomyelin biosynthetic process"/>
    <property type="evidence" value="ECO:0007669"/>
    <property type="project" value="TreeGrafter"/>
</dbReference>
<dbReference type="InterPro" id="IPR025749">
    <property type="entry name" value="Sphingomyelin_synth-like_dom"/>
</dbReference>
<feature type="transmembrane region" description="Helical" evidence="9">
    <location>
        <begin position="99"/>
        <end position="118"/>
    </location>
</feature>
<name>A0A0N4TN95_BRUPA</name>
<sequence>MKENEVWLPKRVTTRKVMLDGQITTASSATRRICSSSNSEDHSEDNYDDEGRAPLLNGLLSSANNAVKIDLNSSIIVQTSKNSFDKFPKERCKAAKLKISVGLLITAAVCNDLVLSFIHEKVPQEPPLPDAVFAHTPYIPWALTVSEYLMLASFTCMLALTVLHRHRWIILRRIAVIGSLLYFGRCLTMLVTQVPIADPNYYCSPRLSGADYTLRNIFLRAMRIVSGAGLMINGKHTLCGDYIYSGHTVVLVTSCLFITEYSPQRWKPLHFFSIMVSAAGVILLLISRAHYTIDVIISYWISTRVFWTYHTLAAFPNLRNASSHYNHLSKFYWYRLFLFMEGNLHRPVPRSCGFKSHFHLIWVLFKNKNFGQIIFSKMISKGLIGRFLGCALVRGLLAKQTYRKKNDSFWTTKISIKQQVTYNCKELYLCAGIDRREKCSTQKLILVNGILNYCFGNLELSKLYLSKINLREGFPLQSSSVTAGVAAASELLKNLAFLLYQKLICAIND</sequence>
<evidence type="ECO:0000256" key="8">
    <source>
        <dbReference type="ARBA" id="ARBA00023136"/>
    </source>
</evidence>
<dbReference type="PANTHER" id="PTHR21290:SF27">
    <property type="entry name" value="PHOSPHATIDYLCHOLINE:CERAMIDE CHOLINEPHOSPHOTRANSFERASE 1"/>
    <property type="match status" value="1"/>
</dbReference>
<evidence type="ECO:0000256" key="7">
    <source>
        <dbReference type="ARBA" id="ARBA00023098"/>
    </source>
</evidence>
<keyword evidence="12" id="KW-1185">Reference proteome</keyword>
<dbReference type="GO" id="GO:0000139">
    <property type="term" value="C:Golgi membrane"/>
    <property type="evidence" value="ECO:0007669"/>
    <property type="project" value="TreeGrafter"/>
</dbReference>
<evidence type="ECO:0000313" key="11">
    <source>
        <dbReference type="EMBL" id="VDN91099.1"/>
    </source>
</evidence>
<feature type="transmembrane region" description="Helical" evidence="9">
    <location>
        <begin position="138"/>
        <end position="162"/>
    </location>
</feature>
<dbReference type="CDD" id="cd01610">
    <property type="entry name" value="PAP2_like"/>
    <property type="match status" value="1"/>
</dbReference>
<dbReference type="Pfam" id="PF14360">
    <property type="entry name" value="PAP2_C"/>
    <property type="match status" value="1"/>
</dbReference>
<keyword evidence="5" id="KW-0746">Sphingolipid metabolism</keyword>
<evidence type="ECO:0000256" key="2">
    <source>
        <dbReference type="ARBA" id="ARBA00005441"/>
    </source>
</evidence>
<evidence type="ECO:0000256" key="5">
    <source>
        <dbReference type="ARBA" id="ARBA00022919"/>
    </source>
</evidence>
<keyword evidence="4 9" id="KW-0812">Transmembrane</keyword>